<dbReference type="RefSeq" id="WP_057953636.1">
    <property type="nucleotide sequence ID" value="NZ_CP013118.1"/>
</dbReference>
<feature type="transmembrane region" description="Helical" evidence="7">
    <location>
        <begin position="270"/>
        <end position="289"/>
    </location>
</feature>
<organism evidence="9 10">
    <name type="scientific">Salinivirga cyanobacteriivorans</name>
    <dbReference type="NCBI Taxonomy" id="1307839"/>
    <lineage>
        <taxon>Bacteria</taxon>
        <taxon>Pseudomonadati</taxon>
        <taxon>Bacteroidota</taxon>
        <taxon>Bacteroidia</taxon>
        <taxon>Bacteroidales</taxon>
        <taxon>Salinivirgaceae</taxon>
        <taxon>Salinivirga</taxon>
    </lineage>
</organism>
<keyword evidence="3" id="KW-0597">Phosphoprotein</keyword>
<dbReference type="KEGG" id="blq:L21SP5_02621"/>
<dbReference type="InterPro" id="IPR036097">
    <property type="entry name" value="HisK_dim/P_sf"/>
</dbReference>
<dbReference type="InterPro" id="IPR050736">
    <property type="entry name" value="Sensor_HK_Regulatory"/>
</dbReference>
<dbReference type="Gene3D" id="3.30.565.10">
    <property type="entry name" value="Histidine kinase-like ATPase, C-terminal domain"/>
    <property type="match status" value="1"/>
</dbReference>
<dbReference type="InterPro" id="IPR036890">
    <property type="entry name" value="HATPase_C_sf"/>
</dbReference>
<evidence type="ECO:0000256" key="7">
    <source>
        <dbReference type="SAM" id="Phobius"/>
    </source>
</evidence>
<dbReference type="SUPFAM" id="SSF47384">
    <property type="entry name" value="Homodimeric domain of signal transducing histidine kinase"/>
    <property type="match status" value="1"/>
</dbReference>
<dbReference type="OrthoDB" id="9796457at2"/>
<dbReference type="Pfam" id="PF02518">
    <property type="entry name" value="HATPase_c"/>
    <property type="match status" value="1"/>
</dbReference>
<dbReference type="SMART" id="SM00387">
    <property type="entry name" value="HATPase_c"/>
    <property type="match status" value="1"/>
</dbReference>
<dbReference type="PANTHER" id="PTHR43711:SF31">
    <property type="entry name" value="HISTIDINE KINASE"/>
    <property type="match status" value="1"/>
</dbReference>
<sequence length="537" mass="61603">MTKPILLIIWGIFLLASCNNVSTSYEPTPEEKEWIAKHEFTIGVYPFYPPYAFVEEKQSITGLFKELQQIIDDATGFRYKQVFYPNWADYLKAAEAGNIDVIHPIIPTTERRNYLSFTSPVVMDPHVMVVPKNSEKPQSLADLKQHNELRIAAVKDYFITDYLLNTFDEHKIVYYADDRTCIKALNRGEADVFMSQKYTVRYFLKDNDNLITISDIPANTILSIGVQKDKTMLYQIYSKAINGISEDDLAKLVNKWSYQRYLPFYRQYSFWLYTGLLAAGLALLLLFWNKTLSREVKSRTEQLLEAKLKAEESDRLKTAFVSNISHEVRTPLNAINGYSELLALEFSDPKIQDYSNDILANSHRLTSVIESMIIFSQLESGEVTVSNQKVDLNELMDSVVMKFKEMVPDKLSKIDFKAEYALEAYMLQTDPFYFRKMLSLLIDNSFKFTEAGEVVIGYKLIHNTLQVFVRDTGSGIDPEQLPKIFDKFHKFSIHNDRFYSGTGVGLTIVMGLAHLLGFAIDVESTPGNGTTFYLNKI</sequence>
<keyword evidence="5" id="KW-0418">Kinase</keyword>
<dbReference type="SMART" id="SM00062">
    <property type="entry name" value="PBPb"/>
    <property type="match status" value="1"/>
</dbReference>
<dbReference type="InterPro" id="IPR001638">
    <property type="entry name" value="Solute-binding_3/MltF_N"/>
</dbReference>
<dbReference type="STRING" id="1307839.L21SP5_02621"/>
<dbReference type="PROSITE" id="PS51257">
    <property type="entry name" value="PROKAR_LIPOPROTEIN"/>
    <property type="match status" value="1"/>
</dbReference>
<keyword evidence="7" id="KW-1133">Transmembrane helix</keyword>
<dbReference type="Gene3D" id="1.10.287.130">
    <property type="match status" value="1"/>
</dbReference>
<evidence type="ECO:0000313" key="10">
    <source>
        <dbReference type="Proteomes" id="UP000064893"/>
    </source>
</evidence>
<comment type="catalytic activity">
    <reaction evidence="1">
        <text>ATP + protein L-histidine = ADP + protein N-phospho-L-histidine.</text>
        <dbReference type="EC" id="2.7.13.3"/>
    </reaction>
</comment>
<evidence type="ECO:0000256" key="4">
    <source>
        <dbReference type="ARBA" id="ARBA00022679"/>
    </source>
</evidence>
<dbReference type="SUPFAM" id="SSF53850">
    <property type="entry name" value="Periplasmic binding protein-like II"/>
    <property type="match status" value="1"/>
</dbReference>
<keyword evidence="4 9" id="KW-0808">Transferase</keyword>
<keyword evidence="10" id="KW-1185">Reference proteome</keyword>
<dbReference type="Pfam" id="PF00512">
    <property type="entry name" value="HisKA"/>
    <property type="match status" value="1"/>
</dbReference>
<dbReference type="Pfam" id="PF00497">
    <property type="entry name" value="SBP_bac_3"/>
    <property type="match status" value="1"/>
</dbReference>
<protein>
    <recommendedName>
        <fullName evidence="2">histidine kinase</fullName>
        <ecNumber evidence="2">2.7.13.3</ecNumber>
    </recommendedName>
</protein>
<dbReference type="PRINTS" id="PR00344">
    <property type="entry name" value="BCTRLSENSOR"/>
</dbReference>
<accession>A0A0S2I1V4</accession>
<name>A0A0S2I1V4_9BACT</name>
<feature type="transmembrane region" description="Helical" evidence="7">
    <location>
        <begin position="498"/>
        <end position="520"/>
    </location>
</feature>
<evidence type="ECO:0000256" key="6">
    <source>
        <dbReference type="ARBA" id="ARBA00023012"/>
    </source>
</evidence>
<dbReference type="SMART" id="SM00388">
    <property type="entry name" value="HisKA"/>
    <property type="match status" value="1"/>
</dbReference>
<evidence type="ECO:0000256" key="2">
    <source>
        <dbReference type="ARBA" id="ARBA00012438"/>
    </source>
</evidence>
<dbReference type="InterPro" id="IPR004358">
    <property type="entry name" value="Sig_transdc_His_kin-like_C"/>
</dbReference>
<keyword evidence="7" id="KW-0472">Membrane</keyword>
<dbReference type="InterPro" id="IPR003661">
    <property type="entry name" value="HisK_dim/P_dom"/>
</dbReference>
<dbReference type="CDD" id="cd00082">
    <property type="entry name" value="HisKA"/>
    <property type="match status" value="1"/>
</dbReference>
<dbReference type="EC" id="2.7.13.3" evidence="2"/>
<dbReference type="PROSITE" id="PS50109">
    <property type="entry name" value="HIS_KIN"/>
    <property type="match status" value="1"/>
</dbReference>
<gene>
    <name evidence="9" type="primary">rpfC_2</name>
    <name evidence="9" type="ORF">L21SP5_02621</name>
</gene>
<feature type="domain" description="Histidine kinase" evidence="8">
    <location>
        <begin position="323"/>
        <end position="537"/>
    </location>
</feature>
<dbReference type="CDD" id="cd01007">
    <property type="entry name" value="PBP2_BvgS_HisK_like"/>
    <property type="match status" value="1"/>
</dbReference>
<proteinExistence type="predicted"/>
<dbReference type="AlphaFoldDB" id="A0A0S2I1V4"/>
<keyword evidence="7" id="KW-0812">Transmembrane</keyword>
<evidence type="ECO:0000256" key="5">
    <source>
        <dbReference type="ARBA" id="ARBA00022777"/>
    </source>
</evidence>
<dbReference type="Proteomes" id="UP000064893">
    <property type="component" value="Chromosome"/>
</dbReference>
<keyword evidence="6" id="KW-0902">Two-component regulatory system</keyword>
<reference evidence="9 10" key="1">
    <citation type="submission" date="2015-11" db="EMBL/GenBank/DDBJ databases">
        <title>Description and complete genome sequence of a novel strain predominating in hypersaline microbial mats and representing a new family of the Bacteriodetes phylum.</title>
        <authorList>
            <person name="Spring S."/>
            <person name="Bunk B."/>
            <person name="Sproer C."/>
            <person name="Klenk H.-P."/>
        </authorList>
    </citation>
    <scope>NUCLEOTIDE SEQUENCE [LARGE SCALE GENOMIC DNA]</scope>
    <source>
        <strain evidence="9 10">L21-Spi-D4</strain>
    </source>
</reference>
<dbReference type="InterPro" id="IPR003594">
    <property type="entry name" value="HATPase_dom"/>
</dbReference>
<evidence type="ECO:0000256" key="3">
    <source>
        <dbReference type="ARBA" id="ARBA00022553"/>
    </source>
</evidence>
<dbReference type="GO" id="GO:0000155">
    <property type="term" value="F:phosphorelay sensor kinase activity"/>
    <property type="evidence" value="ECO:0007669"/>
    <property type="project" value="InterPro"/>
</dbReference>
<evidence type="ECO:0000259" key="8">
    <source>
        <dbReference type="PROSITE" id="PS50109"/>
    </source>
</evidence>
<dbReference type="PANTHER" id="PTHR43711">
    <property type="entry name" value="TWO-COMPONENT HISTIDINE KINASE"/>
    <property type="match status" value="1"/>
</dbReference>
<dbReference type="SUPFAM" id="SSF55874">
    <property type="entry name" value="ATPase domain of HSP90 chaperone/DNA topoisomerase II/histidine kinase"/>
    <property type="match status" value="1"/>
</dbReference>
<dbReference type="Gene3D" id="3.40.190.10">
    <property type="entry name" value="Periplasmic binding protein-like II"/>
    <property type="match status" value="2"/>
</dbReference>
<dbReference type="EMBL" id="CP013118">
    <property type="protein sequence ID" value="ALO16244.1"/>
    <property type="molecule type" value="Genomic_DNA"/>
</dbReference>
<dbReference type="InterPro" id="IPR005467">
    <property type="entry name" value="His_kinase_dom"/>
</dbReference>
<evidence type="ECO:0000313" key="9">
    <source>
        <dbReference type="EMBL" id="ALO16244.1"/>
    </source>
</evidence>
<evidence type="ECO:0000256" key="1">
    <source>
        <dbReference type="ARBA" id="ARBA00000085"/>
    </source>
</evidence>